<dbReference type="Proteomes" id="UP001628193">
    <property type="component" value="Unassembled WGS sequence"/>
</dbReference>
<dbReference type="Gene3D" id="3.40.50.300">
    <property type="entry name" value="P-loop containing nucleotide triphosphate hydrolases"/>
    <property type="match status" value="1"/>
</dbReference>
<dbReference type="RefSeq" id="WP_420905115.1">
    <property type="nucleotide sequence ID" value="NZ_BAAFGK010000004.1"/>
</dbReference>
<dbReference type="NCBIfam" id="TIGR01630">
    <property type="entry name" value="psiM2_ORF9"/>
    <property type="match status" value="1"/>
</dbReference>
<reference evidence="1 2" key="2">
    <citation type="submission" date="2024-09" db="EMBL/GenBank/DDBJ databases">
        <title>Draft genome sequence of Candidatus Magnetaquicoccaceae bacterium FCR-1.</title>
        <authorList>
            <person name="Shimoshige H."/>
            <person name="Shimamura S."/>
            <person name="Taoka A."/>
            <person name="Kobayashi H."/>
            <person name="Maekawa T."/>
        </authorList>
    </citation>
    <scope>NUCLEOTIDE SEQUENCE [LARGE SCALE GENOMIC DNA]</scope>
    <source>
        <strain evidence="1 2">FCR-1</strain>
    </source>
</reference>
<evidence type="ECO:0000313" key="1">
    <source>
        <dbReference type="EMBL" id="GAB0057426.1"/>
    </source>
</evidence>
<dbReference type="EMBL" id="BAAFGK010000004">
    <property type="protein sequence ID" value="GAB0057426.1"/>
    <property type="molecule type" value="Genomic_DNA"/>
</dbReference>
<organism evidence="1 2">
    <name type="scientific">Candidatus Magnetaquiglobus chichijimensis</name>
    <dbReference type="NCBI Taxonomy" id="3141448"/>
    <lineage>
        <taxon>Bacteria</taxon>
        <taxon>Pseudomonadati</taxon>
        <taxon>Pseudomonadota</taxon>
        <taxon>Magnetococcia</taxon>
        <taxon>Magnetococcales</taxon>
        <taxon>Candidatus Magnetaquicoccaceae</taxon>
        <taxon>Candidatus Magnetaquiglobus</taxon>
    </lineage>
</organism>
<protein>
    <recommendedName>
        <fullName evidence="3">Phage protein</fullName>
    </recommendedName>
</protein>
<evidence type="ECO:0008006" key="3">
    <source>
        <dbReference type="Google" id="ProtNLM"/>
    </source>
</evidence>
<comment type="caution">
    <text evidence="1">The sequence shown here is derived from an EMBL/GenBank/DDBJ whole genome shotgun (WGS) entry which is preliminary data.</text>
</comment>
<accession>A0ABQ0C966</accession>
<sequence length="561" mass="62754">MAEQTSKREFLTRLSAFADSYRRRVEAEVDGFDPDPEASARRAKRAMKDFGFFVKTYFPHLAIASRSVLHQYLFERLPELASGKGAHVAVAAPRGEAKSTLVSQIFTVWRVMTGRSHYVCLIMDAYDQAAMMLEAIKVELESNQRLAMDFPQAFGAGRLWQEGVILTRGGAKIQVFGSGKRMRGLRHGSYRPDLVICDDLENDENVRSRSQRDKLESWFKKTVLKLGPPDDSMHAVVIGTVLHHDSLLSRLLRDPLWESQRFSAIIQWPDRMDLWERWEGILRADGEEAADRFFAGQKKAMESGAVVSWPAMRPLVTLMKIRARDGRDAFDSELQNAPMAENATFAALHFWRETPPNMLFFGAVDPSLGRLGGRGDPSAILVGGLDRETGKLYVIEADIQRRTPDKIIERVVQLQKEFRCGLWIVEAVQFQEYFKNELIRQSAQAGLPVPARGVKPSTDKDLRIRSLQPHIANGLILIHQSQTTLVEQLQHYGESDAHDDGPDALHMLWAAALEGQQRIEFMSGGRRFAAGMPGMNPGGRGSATGAGFGTVSGGLGWMRGF</sequence>
<keyword evidence="2" id="KW-1185">Reference proteome</keyword>
<reference evidence="1 2" key="1">
    <citation type="submission" date="2024-05" db="EMBL/GenBank/DDBJ databases">
        <authorList>
            <consortium name="Candidatus Magnetaquicoccaceae bacterium FCR-1 genome sequencing consortium"/>
            <person name="Shimoshige H."/>
            <person name="Shimamura S."/>
            <person name="Taoka A."/>
            <person name="Kobayashi H."/>
            <person name="Maekawa T."/>
        </authorList>
    </citation>
    <scope>NUCLEOTIDE SEQUENCE [LARGE SCALE GENOMIC DNA]</scope>
    <source>
        <strain evidence="1 2">FCR-1</strain>
    </source>
</reference>
<dbReference type="Gene3D" id="3.30.420.240">
    <property type="match status" value="1"/>
</dbReference>
<proteinExistence type="predicted"/>
<evidence type="ECO:0000313" key="2">
    <source>
        <dbReference type="Proteomes" id="UP001628193"/>
    </source>
</evidence>
<gene>
    <name evidence="1" type="ORF">SIID45300_01754</name>
</gene>
<dbReference type="InterPro" id="IPR006517">
    <property type="entry name" value="Phage_terminase_lsu-like_C"/>
</dbReference>
<dbReference type="InterPro" id="IPR027417">
    <property type="entry name" value="P-loop_NTPase"/>
</dbReference>
<name>A0ABQ0C966_9PROT</name>